<dbReference type="InterPro" id="IPR018108">
    <property type="entry name" value="MCP_transmembrane"/>
</dbReference>
<evidence type="ECO:0000256" key="2">
    <source>
        <dbReference type="ARBA" id="ARBA00022448"/>
    </source>
</evidence>
<proteinExistence type="inferred from homology"/>
<evidence type="ECO:0008006" key="12">
    <source>
        <dbReference type="Google" id="ProtNLM"/>
    </source>
</evidence>
<evidence type="ECO:0000256" key="6">
    <source>
        <dbReference type="PROSITE-ProRule" id="PRU00282"/>
    </source>
</evidence>
<feature type="compositionally biased region" description="Low complexity" evidence="8">
    <location>
        <begin position="136"/>
        <end position="146"/>
    </location>
</feature>
<protein>
    <recommendedName>
        <fullName evidence="12">Mitochondrial carrier protein</fullName>
    </recommendedName>
</protein>
<keyword evidence="4" id="KW-0677">Repeat</keyword>
<name>A0AAD2JNF0_9STRA</name>
<evidence type="ECO:0000256" key="7">
    <source>
        <dbReference type="RuleBase" id="RU000488"/>
    </source>
</evidence>
<keyword evidence="2 7" id="KW-0813">Transport</keyword>
<gene>
    <name evidence="10" type="ORF">CYCCA115_LOCUS22361</name>
</gene>
<feature type="transmembrane region" description="Helical" evidence="9">
    <location>
        <begin position="363"/>
        <end position="391"/>
    </location>
</feature>
<dbReference type="InterPro" id="IPR002067">
    <property type="entry name" value="MCP"/>
</dbReference>
<dbReference type="AlphaFoldDB" id="A0AAD2JNF0"/>
<evidence type="ECO:0000256" key="9">
    <source>
        <dbReference type="SAM" id="Phobius"/>
    </source>
</evidence>
<evidence type="ECO:0000256" key="3">
    <source>
        <dbReference type="ARBA" id="ARBA00022692"/>
    </source>
</evidence>
<dbReference type="SUPFAM" id="SSF103506">
    <property type="entry name" value="Mitochondrial carrier"/>
    <property type="match status" value="1"/>
</dbReference>
<feature type="repeat" description="Solcar" evidence="6">
    <location>
        <begin position="9"/>
        <end position="102"/>
    </location>
</feature>
<evidence type="ECO:0000256" key="8">
    <source>
        <dbReference type="SAM" id="MobiDB-lite"/>
    </source>
</evidence>
<accession>A0AAD2JNF0</accession>
<evidence type="ECO:0000313" key="11">
    <source>
        <dbReference type="Proteomes" id="UP001295423"/>
    </source>
</evidence>
<dbReference type="Proteomes" id="UP001295423">
    <property type="component" value="Unassembled WGS sequence"/>
</dbReference>
<evidence type="ECO:0000256" key="4">
    <source>
        <dbReference type="ARBA" id="ARBA00022737"/>
    </source>
</evidence>
<reference evidence="10" key="1">
    <citation type="submission" date="2023-08" db="EMBL/GenBank/DDBJ databases">
        <authorList>
            <person name="Audoor S."/>
            <person name="Bilcke G."/>
        </authorList>
    </citation>
    <scope>NUCLEOTIDE SEQUENCE</scope>
</reference>
<dbReference type="EMBL" id="CAKOGP040002313">
    <property type="protein sequence ID" value="CAJ1966778.1"/>
    <property type="molecule type" value="Genomic_DNA"/>
</dbReference>
<comment type="similarity">
    <text evidence="7">Belongs to the mitochondrial carrier (TC 2.A.29) family.</text>
</comment>
<evidence type="ECO:0000256" key="1">
    <source>
        <dbReference type="ARBA" id="ARBA00004141"/>
    </source>
</evidence>
<dbReference type="PROSITE" id="PS50920">
    <property type="entry name" value="SOLCAR"/>
    <property type="match status" value="3"/>
</dbReference>
<dbReference type="PANTHER" id="PTHR24089">
    <property type="entry name" value="SOLUTE CARRIER FAMILY 25"/>
    <property type="match status" value="1"/>
</dbReference>
<dbReference type="Gene3D" id="1.50.40.10">
    <property type="entry name" value="Mitochondrial carrier domain"/>
    <property type="match status" value="1"/>
</dbReference>
<evidence type="ECO:0000256" key="5">
    <source>
        <dbReference type="ARBA" id="ARBA00023136"/>
    </source>
</evidence>
<feature type="repeat" description="Solcar" evidence="6">
    <location>
        <begin position="147"/>
        <end position="234"/>
    </location>
</feature>
<sequence length="432" mass="48333">MSDNDSRAKEAAKQLFCGGIAGSVAKSVTAPFSRLTILYQVHSMVTTKHDRPAYAMNLRGGFQKIVERGGIASLWKGNMTSVLHRFPYSAINFYVYENTLDILTGIGGKHEEVDETVAHLARRMSISTQVKRPSKTSTSSQSQTNQTKPIHKFIAGAVAGTAAVVGCYPLDLVRTRLTTELEGREHYKGIRDAFRKILAEEGIMGFYSGITPTLMVAVPNFAISYSVYGTLKEHALDDDLFYNLRRIDADSGEPRLGLLLTVLCGATSGCMSTTLTFPMDTIRRRMQIQNLHIAAEHRLTSRQQLMRLVKDEGLISLYRGLTPEMLKVIPMVGTMFVVYEWSKEMLDVKHNRNFIIMARGNQFVMSVVWIILLCFFVWPLAACAGLLWLFLQPFEACFDVVGQLNRFLEKIVTWPREFGHAIASGTESCPQP</sequence>
<feature type="repeat" description="Solcar" evidence="6">
    <location>
        <begin position="256"/>
        <end position="345"/>
    </location>
</feature>
<keyword evidence="3 6" id="KW-0812">Transmembrane</keyword>
<dbReference type="PRINTS" id="PR00926">
    <property type="entry name" value="MITOCARRIER"/>
</dbReference>
<dbReference type="Pfam" id="PF00153">
    <property type="entry name" value="Mito_carr"/>
    <property type="match status" value="3"/>
</dbReference>
<dbReference type="GO" id="GO:0055085">
    <property type="term" value="P:transmembrane transport"/>
    <property type="evidence" value="ECO:0007669"/>
    <property type="project" value="InterPro"/>
</dbReference>
<keyword evidence="11" id="KW-1185">Reference proteome</keyword>
<dbReference type="GO" id="GO:0016020">
    <property type="term" value="C:membrane"/>
    <property type="evidence" value="ECO:0007669"/>
    <property type="project" value="UniProtKB-SubCell"/>
</dbReference>
<organism evidence="10 11">
    <name type="scientific">Cylindrotheca closterium</name>
    <dbReference type="NCBI Taxonomy" id="2856"/>
    <lineage>
        <taxon>Eukaryota</taxon>
        <taxon>Sar</taxon>
        <taxon>Stramenopiles</taxon>
        <taxon>Ochrophyta</taxon>
        <taxon>Bacillariophyta</taxon>
        <taxon>Bacillariophyceae</taxon>
        <taxon>Bacillariophycidae</taxon>
        <taxon>Bacillariales</taxon>
        <taxon>Bacillariaceae</taxon>
        <taxon>Cylindrotheca</taxon>
    </lineage>
</organism>
<keyword evidence="9" id="KW-1133">Transmembrane helix</keyword>
<evidence type="ECO:0000313" key="10">
    <source>
        <dbReference type="EMBL" id="CAJ1966778.1"/>
    </source>
</evidence>
<keyword evidence="5 6" id="KW-0472">Membrane</keyword>
<dbReference type="InterPro" id="IPR023395">
    <property type="entry name" value="MCP_dom_sf"/>
</dbReference>
<feature type="transmembrane region" description="Helical" evidence="9">
    <location>
        <begin position="256"/>
        <end position="277"/>
    </location>
</feature>
<feature type="region of interest" description="Disordered" evidence="8">
    <location>
        <begin position="127"/>
        <end position="146"/>
    </location>
</feature>
<comment type="caution">
    <text evidence="10">The sequence shown here is derived from an EMBL/GenBank/DDBJ whole genome shotgun (WGS) entry which is preliminary data.</text>
</comment>
<comment type="subcellular location">
    <subcellularLocation>
        <location evidence="1">Membrane</location>
        <topology evidence="1">Multi-pass membrane protein</topology>
    </subcellularLocation>
</comment>